<organism evidence="1 2">
    <name type="scientific">Ladona fulva</name>
    <name type="common">Scarce chaser dragonfly</name>
    <name type="synonym">Libellula fulva</name>
    <dbReference type="NCBI Taxonomy" id="123851"/>
    <lineage>
        <taxon>Eukaryota</taxon>
        <taxon>Metazoa</taxon>
        <taxon>Ecdysozoa</taxon>
        <taxon>Arthropoda</taxon>
        <taxon>Hexapoda</taxon>
        <taxon>Insecta</taxon>
        <taxon>Pterygota</taxon>
        <taxon>Palaeoptera</taxon>
        <taxon>Odonata</taxon>
        <taxon>Epiprocta</taxon>
        <taxon>Anisoptera</taxon>
        <taxon>Libelluloidea</taxon>
        <taxon>Libellulidae</taxon>
        <taxon>Ladona</taxon>
    </lineage>
</organism>
<name>A0A8K0KMF2_LADFU</name>
<dbReference type="EMBL" id="KZ309225">
    <property type="protein sequence ID" value="KAG8237782.1"/>
    <property type="molecule type" value="Genomic_DNA"/>
</dbReference>
<protein>
    <recommendedName>
        <fullName evidence="3">Endonuclease/exonuclease/phosphatase domain-containing protein</fullName>
    </recommendedName>
</protein>
<dbReference type="OrthoDB" id="6781220at2759"/>
<dbReference type="InterPro" id="IPR036691">
    <property type="entry name" value="Endo/exonu/phosph_ase_sf"/>
</dbReference>
<dbReference type="Proteomes" id="UP000792457">
    <property type="component" value="Unassembled WGS sequence"/>
</dbReference>
<keyword evidence="2" id="KW-1185">Reference proteome</keyword>
<evidence type="ECO:0008006" key="3">
    <source>
        <dbReference type="Google" id="ProtNLM"/>
    </source>
</evidence>
<gene>
    <name evidence="1" type="ORF">J437_LFUL017333</name>
</gene>
<reference evidence="1" key="2">
    <citation type="submission" date="2017-10" db="EMBL/GenBank/DDBJ databases">
        <title>Ladona fulva Genome sequencing and assembly.</title>
        <authorList>
            <person name="Murali S."/>
            <person name="Richards S."/>
            <person name="Bandaranaike D."/>
            <person name="Bellair M."/>
            <person name="Blankenburg K."/>
            <person name="Chao H."/>
            <person name="Dinh H."/>
            <person name="Doddapaneni H."/>
            <person name="Dugan-Rocha S."/>
            <person name="Elkadiri S."/>
            <person name="Gnanaolivu R."/>
            <person name="Hernandez B."/>
            <person name="Skinner E."/>
            <person name="Javaid M."/>
            <person name="Lee S."/>
            <person name="Li M."/>
            <person name="Ming W."/>
            <person name="Munidasa M."/>
            <person name="Muniz J."/>
            <person name="Nguyen L."/>
            <person name="Hughes D."/>
            <person name="Osuji N."/>
            <person name="Pu L.-L."/>
            <person name="Puazo M."/>
            <person name="Qu C."/>
            <person name="Quiroz J."/>
            <person name="Raj R."/>
            <person name="Weissenberger G."/>
            <person name="Xin Y."/>
            <person name="Zou X."/>
            <person name="Han Y."/>
            <person name="Worley K."/>
            <person name="Muzny D."/>
            <person name="Gibbs R."/>
        </authorList>
    </citation>
    <scope>NUCLEOTIDE SEQUENCE</scope>
    <source>
        <strain evidence="1">Sampled in the wild</strain>
    </source>
</reference>
<proteinExistence type="predicted"/>
<comment type="caution">
    <text evidence="1">The sequence shown here is derived from an EMBL/GenBank/DDBJ whole genome shotgun (WGS) entry which is preliminary data.</text>
</comment>
<accession>A0A8K0KMF2</accession>
<dbReference type="Gene3D" id="3.60.10.10">
    <property type="entry name" value="Endonuclease/exonuclease/phosphatase"/>
    <property type="match status" value="1"/>
</dbReference>
<sequence>MFLSPNCTPLLQPMNQNEIQYIKSQYKRNLLCSVIAMVKGEEGGKHKKGRPFAQEQAMPAIHQILSLKPQHILYGRPDYSCCIVVATSKHIMRQNQAIRSESLTNKEVIHSSKSKANGITPKISENVACDPKPSLPIPSKVAEQKIKSSLNLVLTPATDAGRPEVLALVTIVSHEPLTAVYYANIYSHLANGIIFWGNSSAANKPFSAQKRAIKALLNVSSRTPGCPLFQLKDSLDNDRTVKRKSVSFADSSSTLLAPSSLISENLHTQSCPVPTVSPLCSDCVRLSPASKELLTNEDVNRDNEFHTVVSRKRRQRSNSIVCKSLQPVNGISGVPRRATIYVGRISLETSSKDIKNFLADSSLNTPKVHESSSDQSTNGIRSSITESATTEQQLSEFPGASAGVSSVIQPNLASTRISTRSNSGSTKFLISCVYIPPKSSSEIYESHCQAVENILSTNSFAGVIILGDYNLPDLIWSDEPWNEVNFSNSNIAPQGLQQVNSIKNQNGVLLDLAFSNCYVKCNIITEYLLNCDVHHPARVHTVAQNKKRPSTAADAALASLHPLSSCILGHFSFSKPQLGSSSGFRPPAHSICRLGSLSRNS</sequence>
<reference evidence="1" key="1">
    <citation type="submission" date="2013-04" db="EMBL/GenBank/DDBJ databases">
        <authorList>
            <person name="Qu J."/>
            <person name="Murali S.C."/>
            <person name="Bandaranaike D."/>
            <person name="Bellair M."/>
            <person name="Blankenburg K."/>
            <person name="Chao H."/>
            <person name="Dinh H."/>
            <person name="Doddapaneni H."/>
            <person name="Downs B."/>
            <person name="Dugan-Rocha S."/>
            <person name="Elkadiri S."/>
            <person name="Gnanaolivu R.D."/>
            <person name="Hernandez B."/>
            <person name="Javaid M."/>
            <person name="Jayaseelan J.C."/>
            <person name="Lee S."/>
            <person name="Li M."/>
            <person name="Ming W."/>
            <person name="Munidasa M."/>
            <person name="Muniz J."/>
            <person name="Nguyen L."/>
            <person name="Ongeri F."/>
            <person name="Osuji N."/>
            <person name="Pu L.-L."/>
            <person name="Puazo M."/>
            <person name="Qu C."/>
            <person name="Quiroz J."/>
            <person name="Raj R."/>
            <person name="Weissenberger G."/>
            <person name="Xin Y."/>
            <person name="Zou X."/>
            <person name="Han Y."/>
            <person name="Richards S."/>
            <person name="Worley K."/>
            <person name="Muzny D."/>
            <person name="Gibbs R."/>
        </authorList>
    </citation>
    <scope>NUCLEOTIDE SEQUENCE</scope>
    <source>
        <strain evidence="1">Sampled in the wild</strain>
    </source>
</reference>
<dbReference type="AlphaFoldDB" id="A0A8K0KMF2"/>
<evidence type="ECO:0000313" key="2">
    <source>
        <dbReference type="Proteomes" id="UP000792457"/>
    </source>
</evidence>
<dbReference type="SUPFAM" id="SSF56219">
    <property type="entry name" value="DNase I-like"/>
    <property type="match status" value="1"/>
</dbReference>
<evidence type="ECO:0000313" key="1">
    <source>
        <dbReference type="EMBL" id="KAG8237782.1"/>
    </source>
</evidence>